<protein>
    <submittedName>
        <fullName evidence="2">Uncharacterized protein</fullName>
    </submittedName>
</protein>
<proteinExistence type="predicted"/>
<name>A0AA86SWB0_9FABA</name>
<gene>
    <name evidence="2" type="ORF">AYBTSS11_LOCUS26074</name>
</gene>
<dbReference type="Proteomes" id="UP001189624">
    <property type="component" value="Chromosome 9"/>
</dbReference>
<evidence type="ECO:0000313" key="2">
    <source>
        <dbReference type="EMBL" id="CAJ1974007.1"/>
    </source>
</evidence>
<dbReference type="AlphaFoldDB" id="A0AA86SWB0"/>
<keyword evidence="3" id="KW-1185">Reference proteome</keyword>
<reference evidence="2" key="1">
    <citation type="submission" date="2023-10" db="EMBL/GenBank/DDBJ databases">
        <authorList>
            <person name="Domelevo Entfellner J.-B."/>
        </authorList>
    </citation>
    <scope>NUCLEOTIDE SEQUENCE</scope>
</reference>
<evidence type="ECO:0000256" key="1">
    <source>
        <dbReference type="SAM" id="MobiDB-lite"/>
    </source>
</evidence>
<evidence type="ECO:0000313" key="3">
    <source>
        <dbReference type="Proteomes" id="UP001189624"/>
    </source>
</evidence>
<feature type="region of interest" description="Disordered" evidence="1">
    <location>
        <begin position="1"/>
        <end position="21"/>
    </location>
</feature>
<organism evidence="2 3">
    <name type="scientific">Sphenostylis stenocarpa</name>
    <dbReference type="NCBI Taxonomy" id="92480"/>
    <lineage>
        <taxon>Eukaryota</taxon>
        <taxon>Viridiplantae</taxon>
        <taxon>Streptophyta</taxon>
        <taxon>Embryophyta</taxon>
        <taxon>Tracheophyta</taxon>
        <taxon>Spermatophyta</taxon>
        <taxon>Magnoliopsida</taxon>
        <taxon>eudicotyledons</taxon>
        <taxon>Gunneridae</taxon>
        <taxon>Pentapetalae</taxon>
        <taxon>rosids</taxon>
        <taxon>fabids</taxon>
        <taxon>Fabales</taxon>
        <taxon>Fabaceae</taxon>
        <taxon>Papilionoideae</taxon>
        <taxon>50 kb inversion clade</taxon>
        <taxon>NPAAA clade</taxon>
        <taxon>indigoferoid/millettioid clade</taxon>
        <taxon>Phaseoleae</taxon>
        <taxon>Sphenostylis</taxon>
    </lineage>
</organism>
<dbReference type="EMBL" id="OY731406">
    <property type="protein sequence ID" value="CAJ1974007.1"/>
    <property type="molecule type" value="Genomic_DNA"/>
</dbReference>
<dbReference type="Gramene" id="rna-AYBTSS11_LOCUS26074">
    <property type="protein sequence ID" value="CAJ1974007.1"/>
    <property type="gene ID" value="gene-AYBTSS11_LOCUS26074"/>
</dbReference>
<sequence>MTRDTTESVVEADDSAGKEYSELEGSVVKEVEADAVVAGGGEMGCLRRDRGWGKEMKVIRGWARRNEENEMGNGVTRGWWCVVAGRFVAR</sequence>
<accession>A0AA86SWB0</accession>